<evidence type="ECO:0000256" key="8">
    <source>
        <dbReference type="RuleBase" id="RU366003"/>
    </source>
</evidence>
<reference evidence="10" key="1">
    <citation type="journal article" date="2021" name="IMA Fungus">
        <title>Genomic characterization of three marine fungi, including Emericellopsis atlantica sp. nov. with signatures of a generalist lifestyle and marine biomass degradation.</title>
        <authorList>
            <person name="Hagestad O.C."/>
            <person name="Hou L."/>
            <person name="Andersen J.H."/>
            <person name="Hansen E.H."/>
            <person name="Altermark B."/>
            <person name="Li C."/>
            <person name="Kuhnert E."/>
            <person name="Cox R.J."/>
            <person name="Crous P.W."/>
            <person name="Spatafora J.W."/>
            <person name="Lail K."/>
            <person name="Amirebrahimi M."/>
            <person name="Lipzen A."/>
            <person name="Pangilinan J."/>
            <person name="Andreopoulos W."/>
            <person name="Hayes R.D."/>
            <person name="Ng V."/>
            <person name="Grigoriev I.V."/>
            <person name="Jackson S.A."/>
            <person name="Sutton T.D.S."/>
            <person name="Dobson A.D.W."/>
            <person name="Rama T."/>
        </authorList>
    </citation>
    <scope>NUCLEOTIDE SEQUENCE</scope>
    <source>
        <strain evidence="10">TS7</strain>
    </source>
</reference>
<evidence type="ECO:0000256" key="5">
    <source>
        <dbReference type="ARBA" id="ARBA00022801"/>
    </source>
</evidence>
<dbReference type="GO" id="GO:0005737">
    <property type="term" value="C:cytoplasm"/>
    <property type="evidence" value="ECO:0007669"/>
    <property type="project" value="TreeGrafter"/>
</dbReference>
<dbReference type="SUPFAM" id="SSF89550">
    <property type="entry name" value="PHP domain-like"/>
    <property type="match status" value="1"/>
</dbReference>
<dbReference type="PANTHER" id="PTHR21039">
    <property type="entry name" value="HISTIDINOL PHOSPHATASE-RELATED"/>
    <property type="match status" value="1"/>
</dbReference>
<comment type="catalytic activity">
    <reaction evidence="7 8">
        <text>L-histidinol phosphate + H2O = L-histidinol + phosphate</text>
        <dbReference type="Rhea" id="RHEA:14465"/>
        <dbReference type="ChEBI" id="CHEBI:15377"/>
        <dbReference type="ChEBI" id="CHEBI:43474"/>
        <dbReference type="ChEBI" id="CHEBI:57699"/>
        <dbReference type="ChEBI" id="CHEBI:57980"/>
        <dbReference type="EC" id="3.1.3.15"/>
    </reaction>
</comment>
<evidence type="ECO:0000256" key="6">
    <source>
        <dbReference type="ARBA" id="ARBA00023102"/>
    </source>
</evidence>
<dbReference type="GO" id="GO:0000105">
    <property type="term" value="P:L-histidine biosynthetic process"/>
    <property type="evidence" value="ECO:0007669"/>
    <property type="project" value="UniProtKB-UniRule"/>
</dbReference>
<evidence type="ECO:0000313" key="10">
    <source>
        <dbReference type="EMBL" id="KAG9251509.1"/>
    </source>
</evidence>
<dbReference type="RefSeq" id="XP_046115433.1">
    <property type="nucleotide sequence ID" value="XM_046264000.1"/>
</dbReference>
<dbReference type="CDD" id="cd12110">
    <property type="entry name" value="PHP_HisPPase_Hisj_like"/>
    <property type="match status" value="1"/>
</dbReference>
<comment type="pathway">
    <text evidence="1 8">Amino-acid biosynthesis; L-histidine biosynthesis; L-histidine from 5-phospho-alpha-D-ribose 1-diphosphate: step 8/9.</text>
</comment>
<evidence type="ECO:0000256" key="7">
    <source>
        <dbReference type="ARBA" id="ARBA00049158"/>
    </source>
</evidence>
<keyword evidence="11" id="KW-1185">Reference proteome</keyword>
<protein>
    <recommendedName>
        <fullName evidence="3 8">Histidinol-phosphatase</fullName>
        <shortName evidence="8">HolPase</shortName>
        <ecNumber evidence="3 8">3.1.3.15</ecNumber>
    </recommendedName>
</protein>
<feature type="domain" description="PHP" evidence="9">
    <location>
        <begin position="5"/>
        <end position="217"/>
    </location>
</feature>
<name>A0A9P7ZG56_9HYPO</name>
<dbReference type="Pfam" id="PF02811">
    <property type="entry name" value="PHP"/>
    <property type="match status" value="1"/>
</dbReference>
<dbReference type="EMBL" id="MU251267">
    <property type="protein sequence ID" value="KAG9251509.1"/>
    <property type="molecule type" value="Genomic_DNA"/>
</dbReference>
<keyword evidence="4 8" id="KW-0028">Amino-acid biosynthesis</keyword>
<dbReference type="Gene3D" id="3.20.20.140">
    <property type="entry name" value="Metal-dependent hydrolases"/>
    <property type="match status" value="1"/>
</dbReference>
<evidence type="ECO:0000256" key="4">
    <source>
        <dbReference type="ARBA" id="ARBA00022605"/>
    </source>
</evidence>
<evidence type="ECO:0000256" key="3">
    <source>
        <dbReference type="ARBA" id="ARBA00013085"/>
    </source>
</evidence>
<dbReference type="GeneID" id="70294903"/>
<dbReference type="InterPro" id="IPR004013">
    <property type="entry name" value="PHP_dom"/>
</dbReference>
<organism evidence="10 11">
    <name type="scientific">Emericellopsis atlantica</name>
    <dbReference type="NCBI Taxonomy" id="2614577"/>
    <lineage>
        <taxon>Eukaryota</taxon>
        <taxon>Fungi</taxon>
        <taxon>Dikarya</taxon>
        <taxon>Ascomycota</taxon>
        <taxon>Pezizomycotina</taxon>
        <taxon>Sordariomycetes</taxon>
        <taxon>Hypocreomycetidae</taxon>
        <taxon>Hypocreales</taxon>
        <taxon>Bionectriaceae</taxon>
        <taxon>Emericellopsis</taxon>
    </lineage>
</organism>
<keyword evidence="5 8" id="KW-0378">Hydrolase</keyword>
<dbReference type="EC" id="3.1.3.15" evidence="3 8"/>
<dbReference type="InterPro" id="IPR010140">
    <property type="entry name" value="Histidinol_P_phosphatase_HisJ"/>
</dbReference>
<accession>A0A9P7ZG56</accession>
<sequence length="309" mass="35364">MAFTMHSHSGQFCPGHAKDQLEAIIQHAISQGYKTIGLTEHMPRYEQSDLYPEELNEQDLFTTMVTRHEAYLTEASRLQAAYASQIHILIAFEAEFIREAYADPVRSLFADPRVDYFIGSVHHVHGIPIDYVKKMYLAAVQKSTRQTEESLWEDYYDLQYKMLTALEPKVVGHFDLIRLMNETPGHDPRTWSKVWDKAVRNLKVAREQDGWLECNTAALRKGLDEPYPARPIAEEWIKMGGKFTMSDDSHGIAQVATNYERGLAYLESLGVTEVWTLKRKTHPGITEGVRGEVEEVAVPLTAFRERFSA</sequence>
<keyword evidence="6 8" id="KW-0368">Histidine biosynthesis</keyword>
<comment type="similarity">
    <text evidence="2 8">Belongs to the PHP hydrolase family. HisK subfamily.</text>
</comment>
<evidence type="ECO:0000313" key="11">
    <source>
        <dbReference type="Proteomes" id="UP000887229"/>
    </source>
</evidence>
<proteinExistence type="inferred from homology"/>
<evidence type="ECO:0000256" key="1">
    <source>
        <dbReference type="ARBA" id="ARBA00004970"/>
    </source>
</evidence>
<comment type="caution">
    <text evidence="10">The sequence shown here is derived from an EMBL/GenBank/DDBJ whole genome shotgun (WGS) entry which is preliminary data.</text>
</comment>
<dbReference type="Proteomes" id="UP000887229">
    <property type="component" value="Unassembled WGS sequence"/>
</dbReference>
<dbReference type="PANTHER" id="PTHR21039:SF0">
    <property type="entry name" value="HISTIDINOL-PHOSPHATASE"/>
    <property type="match status" value="1"/>
</dbReference>
<dbReference type="NCBIfam" id="TIGR01856">
    <property type="entry name" value="hisJ_fam"/>
    <property type="match status" value="1"/>
</dbReference>
<dbReference type="FunFam" id="3.20.20.140:FF:000059">
    <property type="entry name" value="Histidinol-phosphatase"/>
    <property type="match status" value="1"/>
</dbReference>
<dbReference type="GO" id="GO:0004401">
    <property type="term" value="F:histidinol-phosphatase activity"/>
    <property type="evidence" value="ECO:0007669"/>
    <property type="project" value="UniProtKB-UniRule"/>
</dbReference>
<dbReference type="InterPro" id="IPR016195">
    <property type="entry name" value="Pol/histidinol_Pase-like"/>
</dbReference>
<evidence type="ECO:0000256" key="2">
    <source>
        <dbReference type="ARBA" id="ARBA00009152"/>
    </source>
</evidence>
<dbReference type="AlphaFoldDB" id="A0A9P7ZG56"/>
<dbReference type="OrthoDB" id="5957391at2759"/>
<evidence type="ECO:0000259" key="9">
    <source>
        <dbReference type="Pfam" id="PF02811"/>
    </source>
</evidence>
<gene>
    <name evidence="10" type="ORF">F5Z01DRAFT_662993</name>
</gene>